<keyword evidence="3" id="KW-1185">Reference proteome</keyword>
<feature type="transmembrane region" description="Helical" evidence="1">
    <location>
        <begin position="6"/>
        <end position="25"/>
    </location>
</feature>
<protein>
    <recommendedName>
        <fullName evidence="4">Periplasmic heavy metal sensor</fullName>
    </recommendedName>
</protein>
<dbReference type="Gene3D" id="1.20.120.1490">
    <property type="match status" value="1"/>
</dbReference>
<keyword evidence="1" id="KW-0472">Membrane</keyword>
<dbReference type="Proteomes" id="UP001209229">
    <property type="component" value="Unassembled WGS sequence"/>
</dbReference>
<keyword evidence="1" id="KW-1133">Transmembrane helix</keyword>
<accession>A0AAE3M7R3</accession>
<dbReference type="AlphaFoldDB" id="A0AAE3M7R3"/>
<evidence type="ECO:0000313" key="2">
    <source>
        <dbReference type="EMBL" id="MCW3788648.1"/>
    </source>
</evidence>
<dbReference type="RefSeq" id="WP_301192206.1">
    <property type="nucleotide sequence ID" value="NZ_JAPDPJ010000060.1"/>
</dbReference>
<name>A0AAE3M7R3_9BACT</name>
<sequence length="157" mass="19586">MDKKYYHIIIVLLIVLNVFSWRLWWEKPPMPPMHDKEEIENDKRKNDGANRLYEELDLSEDQKKQFETLRKEYFDKVFKINKELDDIRRHLSNEEQDINDSLFEEMGTRKTLLEKETFMHFKSLREVCDEEQKAKFDTVQKRMMNRFNRWSHRRRDR</sequence>
<reference evidence="2" key="1">
    <citation type="submission" date="2022-10" db="EMBL/GenBank/DDBJ databases">
        <authorList>
            <person name="Yu W.X."/>
        </authorList>
    </citation>
    <scope>NUCLEOTIDE SEQUENCE</scope>
    <source>
        <strain evidence="2">AAT</strain>
    </source>
</reference>
<evidence type="ECO:0000313" key="3">
    <source>
        <dbReference type="Proteomes" id="UP001209229"/>
    </source>
</evidence>
<organism evidence="2 3">
    <name type="scientific">Plebeiibacterium sediminum</name>
    <dbReference type="NCBI Taxonomy" id="2992112"/>
    <lineage>
        <taxon>Bacteria</taxon>
        <taxon>Pseudomonadati</taxon>
        <taxon>Bacteroidota</taxon>
        <taxon>Bacteroidia</taxon>
        <taxon>Marinilabiliales</taxon>
        <taxon>Marinilabiliaceae</taxon>
        <taxon>Plebeiibacterium</taxon>
    </lineage>
</organism>
<gene>
    <name evidence="2" type="ORF">OM075_19420</name>
</gene>
<evidence type="ECO:0008006" key="4">
    <source>
        <dbReference type="Google" id="ProtNLM"/>
    </source>
</evidence>
<comment type="caution">
    <text evidence="2">The sequence shown here is derived from an EMBL/GenBank/DDBJ whole genome shotgun (WGS) entry which is preliminary data.</text>
</comment>
<keyword evidence="1" id="KW-0812">Transmembrane</keyword>
<proteinExistence type="predicted"/>
<dbReference type="EMBL" id="JAPDPJ010000060">
    <property type="protein sequence ID" value="MCW3788648.1"/>
    <property type="molecule type" value="Genomic_DNA"/>
</dbReference>
<evidence type="ECO:0000256" key="1">
    <source>
        <dbReference type="SAM" id="Phobius"/>
    </source>
</evidence>